<sequence>MRLNFALDAASASTVSQLRRGFSLDGGAVNHRRHQQARLSAVSSTFYAFSIFSFIYFLTSRADLQLLYRETEVSPQTIAISQAGSPLGAFMDDLMTISALVHGGSWLLRRPWEAHQLDMAVLQASKFQVLAGKSAGVILLLPRRYGHSSFNGCSVRSPAKTLNDHTGDWLAVTAVAGGSGHKKECQSDSKPGL</sequence>
<evidence type="ECO:0000313" key="2">
    <source>
        <dbReference type="EMBL" id="CAK6953772.1"/>
    </source>
</evidence>
<dbReference type="Proteomes" id="UP001314229">
    <property type="component" value="Unassembled WGS sequence"/>
</dbReference>
<keyword evidence="1" id="KW-0812">Transmembrane</keyword>
<evidence type="ECO:0000313" key="3">
    <source>
        <dbReference type="Proteomes" id="UP001314229"/>
    </source>
</evidence>
<accession>A0AAV1N3P4</accession>
<dbReference type="AlphaFoldDB" id="A0AAV1N3P4"/>
<gene>
    <name evidence="2" type="ORF">FSCOSCO3_A018598</name>
</gene>
<comment type="caution">
    <text evidence="2">The sequence shown here is derived from an EMBL/GenBank/DDBJ whole genome shotgun (WGS) entry which is preliminary data.</text>
</comment>
<feature type="transmembrane region" description="Helical" evidence="1">
    <location>
        <begin position="39"/>
        <end position="59"/>
    </location>
</feature>
<keyword evidence="1" id="KW-0472">Membrane</keyword>
<reference evidence="2 3" key="1">
    <citation type="submission" date="2024-01" db="EMBL/GenBank/DDBJ databases">
        <authorList>
            <person name="Alioto T."/>
            <person name="Alioto T."/>
            <person name="Gomez Garrido J."/>
        </authorList>
    </citation>
    <scope>NUCLEOTIDE SEQUENCE [LARGE SCALE GENOMIC DNA]</scope>
</reference>
<keyword evidence="3" id="KW-1185">Reference proteome</keyword>
<protein>
    <submittedName>
        <fullName evidence="2">Uncharacterized protein</fullName>
    </submittedName>
</protein>
<evidence type="ECO:0000256" key="1">
    <source>
        <dbReference type="SAM" id="Phobius"/>
    </source>
</evidence>
<organism evidence="2 3">
    <name type="scientific">Scomber scombrus</name>
    <name type="common">Atlantic mackerel</name>
    <name type="synonym">Scomber vernalis</name>
    <dbReference type="NCBI Taxonomy" id="13677"/>
    <lineage>
        <taxon>Eukaryota</taxon>
        <taxon>Metazoa</taxon>
        <taxon>Chordata</taxon>
        <taxon>Craniata</taxon>
        <taxon>Vertebrata</taxon>
        <taxon>Euteleostomi</taxon>
        <taxon>Actinopterygii</taxon>
        <taxon>Neopterygii</taxon>
        <taxon>Teleostei</taxon>
        <taxon>Neoteleostei</taxon>
        <taxon>Acanthomorphata</taxon>
        <taxon>Pelagiaria</taxon>
        <taxon>Scombriformes</taxon>
        <taxon>Scombridae</taxon>
        <taxon>Scomber</taxon>
    </lineage>
</organism>
<name>A0AAV1N3P4_SCOSC</name>
<proteinExistence type="predicted"/>
<keyword evidence="1" id="KW-1133">Transmembrane helix</keyword>
<dbReference type="EMBL" id="CAWUFR010000014">
    <property type="protein sequence ID" value="CAK6953772.1"/>
    <property type="molecule type" value="Genomic_DNA"/>
</dbReference>